<reference evidence="1" key="1">
    <citation type="submission" date="2013-05" db="EMBL/GenBank/DDBJ databases">
        <authorList>
            <person name="Yim A.K.Y."/>
            <person name="Chan T.F."/>
            <person name="Ji K.M."/>
            <person name="Liu X.Y."/>
            <person name="Zhou J.W."/>
            <person name="Li R.Q."/>
            <person name="Yang K.Y."/>
            <person name="Li J."/>
            <person name="Li M."/>
            <person name="Law P.T.W."/>
            <person name="Wu Y.L."/>
            <person name="Cai Z.L."/>
            <person name="Qin H."/>
            <person name="Bao Y."/>
            <person name="Leung R.K.K."/>
            <person name="Ng P.K.S."/>
            <person name="Zou J."/>
            <person name="Zhong X.J."/>
            <person name="Ran P.X."/>
            <person name="Zhong N.S."/>
            <person name="Liu Z.G."/>
            <person name="Tsui S.K.W."/>
        </authorList>
    </citation>
    <scope>NUCLEOTIDE SEQUENCE</scope>
    <source>
        <strain evidence="1">Derf</strain>
        <tissue evidence="1">Whole organism</tissue>
    </source>
</reference>
<dbReference type="EMBL" id="ASGP02000001">
    <property type="protein sequence ID" value="KAH9530166.1"/>
    <property type="molecule type" value="Genomic_DNA"/>
</dbReference>
<protein>
    <submittedName>
        <fullName evidence="1">Uncharacterized protein</fullName>
    </submittedName>
</protein>
<proteinExistence type="predicted"/>
<dbReference type="Proteomes" id="UP000790347">
    <property type="component" value="Unassembled WGS sequence"/>
</dbReference>
<comment type="caution">
    <text evidence="1">The sequence shown here is derived from an EMBL/GenBank/DDBJ whole genome shotgun (WGS) entry which is preliminary data.</text>
</comment>
<evidence type="ECO:0000313" key="1">
    <source>
        <dbReference type="EMBL" id="KAH9530166.1"/>
    </source>
</evidence>
<reference evidence="1" key="2">
    <citation type="journal article" date="2022" name="Res Sq">
        <title>Comparative Genomics Reveals Insights into the Divergent Evolution of Astigmatic Mites and Household Pest Adaptations.</title>
        <authorList>
            <person name="Xiong Q."/>
            <person name="Wan A.T.-Y."/>
            <person name="Liu X.-Y."/>
            <person name="Fung C.S.-H."/>
            <person name="Xiao X."/>
            <person name="Malainual N."/>
            <person name="Hou J."/>
            <person name="Wang L."/>
            <person name="Wang M."/>
            <person name="Yang K."/>
            <person name="Cui Y."/>
            <person name="Leung E."/>
            <person name="Nong W."/>
            <person name="Shin S.-K."/>
            <person name="Au S."/>
            <person name="Jeong K.Y."/>
            <person name="Chew F.T."/>
            <person name="Hui J."/>
            <person name="Leung T.F."/>
            <person name="Tungtrongchitr A."/>
            <person name="Zhong N."/>
            <person name="Liu Z."/>
            <person name="Tsui S."/>
        </authorList>
    </citation>
    <scope>NUCLEOTIDE SEQUENCE</scope>
    <source>
        <strain evidence="1">Derf</strain>
        <tissue evidence="1">Whole organism</tissue>
    </source>
</reference>
<dbReference type="AlphaFoldDB" id="A0A922IG55"/>
<evidence type="ECO:0000313" key="2">
    <source>
        <dbReference type="Proteomes" id="UP000790347"/>
    </source>
</evidence>
<organism evidence="1 2">
    <name type="scientific">Dermatophagoides farinae</name>
    <name type="common">American house dust mite</name>
    <dbReference type="NCBI Taxonomy" id="6954"/>
    <lineage>
        <taxon>Eukaryota</taxon>
        <taxon>Metazoa</taxon>
        <taxon>Ecdysozoa</taxon>
        <taxon>Arthropoda</taxon>
        <taxon>Chelicerata</taxon>
        <taxon>Arachnida</taxon>
        <taxon>Acari</taxon>
        <taxon>Acariformes</taxon>
        <taxon>Sarcoptiformes</taxon>
        <taxon>Astigmata</taxon>
        <taxon>Psoroptidia</taxon>
        <taxon>Analgoidea</taxon>
        <taxon>Pyroglyphidae</taxon>
        <taxon>Dermatophagoidinae</taxon>
        <taxon>Dermatophagoides</taxon>
    </lineage>
</organism>
<gene>
    <name evidence="1" type="ORF">DERF_003991</name>
</gene>
<name>A0A922IG55_DERFA</name>
<accession>A0A922IG55</accession>
<keyword evidence="2" id="KW-1185">Reference proteome</keyword>
<sequence length="103" mass="12290">MINATCWFKNQNNNQTTYIITNNISTVQHVNRQDRKNRQRLANELIDNIENNIVIVWNKIDKGENWYRKLKNTPDQQPTINNDKLIINEYQCRLSRNLNKTGC</sequence>